<keyword evidence="2" id="KW-0378">Hydrolase</keyword>
<dbReference type="PIRSF" id="PIRSF001220">
    <property type="entry name" value="L-ASNase_gatD"/>
    <property type="match status" value="1"/>
</dbReference>
<feature type="domain" description="Asparaginase/glutaminase C-terminal" evidence="4">
    <location>
        <begin position="206"/>
        <end position="321"/>
    </location>
</feature>
<dbReference type="InterPro" id="IPR036152">
    <property type="entry name" value="Asp/glu_Ase-like_sf"/>
</dbReference>
<evidence type="ECO:0000256" key="1">
    <source>
        <dbReference type="ARBA" id="ARBA00010518"/>
    </source>
</evidence>
<accession>A0ABX9MWW9</accession>
<dbReference type="Pfam" id="PF17763">
    <property type="entry name" value="Asparaginase_C"/>
    <property type="match status" value="1"/>
</dbReference>
<dbReference type="InterPro" id="IPR006034">
    <property type="entry name" value="Asparaginase/glutaminase-like"/>
</dbReference>
<gene>
    <name evidence="5" type="ORF">CJO09_07680</name>
</gene>
<dbReference type="Pfam" id="PF00710">
    <property type="entry name" value="Asparaginase"/>
    <property type="match status" value="1"/>
</dbReference>
<proteinExistence type="inferred from homology"/>
<dbReference type="Gene3D" id="3.40.50.1170">
    <property type="entry name" value="L-asparaginase, N-terminal domain"/>
    <property type="match status" value="1"/>
</dbReference>
<dbReference type="InterPro" id="IPR027474">
    <property type="entry name" value="L-asparaginase_N"/>
</dbReference>
<dbReference type="PANTHER" id="PTHR11707">
    <property type="entry name" value="L-ASPARAGINASE"/>
    <property type="match status" value="1"/>
</dbReference>
<dbReference type="InterPro" id="IPR004550">
    <property type="entry name" value="AsnASE_II"/>
</dbReference>
<evidence type="ECO:0000256" key="2">
    <source>
        <dbReference type="ARBA" id="ARBA00022801"/>
    </source>
</evidence>
<comment type="similarity">
    <text evidence="1">Belongs to the asparaginase 1 family.</text>
</comment>
<evidence type="ECO:0000313" key="6">
    <source>
        <dbReference type="Proteomes" id="UP000266483"/>
    </source>
</evidence>
<reference evidence="5 6" key="1">
    <citation type="submission" date="2017-08" db="EMBL/GenBank/DDBJ databases">
        <title>Pusillimonas indicus sp. nov., a member of the family Alcaligenaceae isolated from surface seawater.</title>
        <authorList>
            <person name="Li J."/>
        </authorList>
    </citation>
    <scope>NUCLEOTIDE SEQUENCE [LARGE SCALE GENOMIC DNA]</scope>
    <source>
        <strain evidence="5 6">17-4A</strain>
    </source>
</reference>
<name>A0ABX9MWW9_9BURK</name>
<comment type="caution">
    <text evidence="5">The sequence shown here is derived from an EMBL/GenBank/DDBJ whole genome shotgun (WGS) entry which is preliminary data.</text>
</comment>
<dbReference type="PANTHER" id="PTHR11707:SF28">
    <property type="entry name" value="60 KDA LYSOPHOSPHOLIPASE"/>
    <property type="match status" value="1"/>
</dbReference>
<sequence length="325" mass="33952">MTLPTVHVYVLGGTITMAGGAGTGIAPKLSGEDLMAQVPGLRDVANVVVKTPFLKPGASLTFAELSNVAAMIQDDPAQGHVVVQGTDTIDETAFFLGLLHNAQAPVVVTGAMRGASALSADGPANLLAAIHTAGHPEAANRGALVVLNDEIHQALYVEKMHKGLVQAFQSINGGAVGYYLEGRPRFLHPAPQHRAALFSNRVAPERVAVVKAVLDGDDALLRATLDLGYHGVVVEAMGAGHLPAQYLDALDALLERVPVVLASRVPAGPVFQNTYGFPGSEIDLIRRGVIPAGWLSPHKARILLAAGLGAGQSMQEIRDTFARFA</sequence>
<dbReference type="RefSeq" id="WP_119441835.1">
    <property type="nucleotide sequence ID" value="NZ_CP170494.1"/>
</dbReference>
<dbReference type="InterPro" id="IPR037152">
    <property type="entry name" value="L-asparaginase_N_sf"/>
</dbReference>
<dbReference type="SFLD" id="SFLDS00057">
    <property type="entry name" value="Glutaminase/Asparaginase"/>
    <property type="match status" value="1"/>
</dbReference>
<dbReference type="PRINTS" id="PR00139">
    <property type="entry name" value="ASNGLNASE"/>
</dbReference>
<organism evidence="5 6">
    <name type="scientific">Neopusillimonas maritima</name>
    <dbReference type="NCBI Taxonomy" id="2026239"/>
    <lineage>
        <taxon>Bacteria</taxon>
        <taxon>Pseudomonadati</taxon>
        <taxon>Pseudomonadota</taxon>
        <taxon>Betaproteobacteria</taxon>
        <taxon>Burkholderiales</taxon>
        <taxon>Alcaligenaceae</taxon>
        <taxon>Neopusillimonas</taxon>
    </lineage>
</organism>
<dbReference type="InterPro" id="IPR027473">
    <property type="entry name" value="L-asparaginase_C"/>
</dbReference>
<evidence type="ECO:0000259" key="4">
    <source>
        <dbReference type="Pfam" id="PF17763"/>
    </source>
</evidence>
<dbReference type="Gene3D" id="3.40.50.40">
    <property type="match status" value="1"/>
</dbReference>
<evidence type="ECO:0008006" key="7">
    <source>
        <dbReference type="Google" id="ProtNLM"/>
    </source>
</evidence>
<dbReference type="Proteomes" id="UP000266483">
    <property type="component" value="Unassembled WGS sequence"/>
</dbReference>
<dbReference type="InterPro" id="IPR040919">
    <property type="entry name" value="Asparaginase_C"/>
</dbReference>
<dbReference type="CDD" id="cd08964">
    <property type="entry name" value="L-asparaginase_II"/>
    <property type="match status" value="1"/>
</dbReference>
<dbReference type="PIRSF" id="PIRSF500176">
    <property type="entry name" value="L_ASNase"/>
    <property type="match status" value="1"/>
</dbReference>
<feature type="domain" description="L-asparaginase N-terminal" evidence="3">
    <location>
        <begin position="6"/>
        <end position="188"/>
    </location>
</feature>
<evidence type="ECO:0000259" key="3">
    <source>
        <dbReference type="Pfam" id="PF00710"/>
    </source>
</evidence>
<protein>
    <recommendedName>
        <fullName evidence="7">L-asparaginase</fullName>
    </recommendedName>
</protein>
<dbReference type="EMBL" id="NQOU01000002">
    <property type="protein sequence ID" value="RII83465.1"/>
    <property type="molecule type" value="Genomic_DNA"/>
</dbReference>
<dbReference type="SUPFAM" id="SSF53774">
    <property type="entry name" value="Glutaminase/Asparaginase"/>
    <property type="match status" value="1"/>
</dbReference>
<evidence type="ECO:0000313" key="5">
    <source>
        <dbReference type="EMBL" id="RII83465.1"/>
    </source>
</evidence>
<keyword evidence="6" id="KW-1185">Reference proteome</keyword>
<dbReference type="PROSITE" id="PS51732">
    <property type="entry name" value="ASN_GLN_ASE_3"/>
    <property type="match status" value="1"/>
</dbReference>
<dbReference type="SMART" id="SM00870">
    <property type="entry name" value="Asparaginase"/>
    <property type="match status" value="1"/>
</dbReference>